<keyword evidence="3" id="KW-1185">Reference proteome</keyword>
<gene>
    <name evidence="2" type="ORF">DGAL_LOCUS7727</name>
</gene>
<proteinExistence type="predicted"/>
<evidence type="ECO:0000256" key="1">
    <source>
        <dbReference type="SAM" id="MobiDB-lite"/>
    </source>
</evidence>
<sequence length="560" mass="63307">MELAKHCKRQTRGPDKTICSIEDLILSLQDSTDTLGVPLLRDDVWDIWKEEKRHISCLQDPKGFSLCARGTTSLESFHSHLKNFIPGTAANDVHFQAYVLEGIVRWNGQRSKAAAIDSPETNIRSFDPKLRLKLKCLRSAILNQSTDTDFYPQAAYTGELFGIEYLYSEIGSNLTLGSDIDTEIEEGLNDEDHLVTFAEEVSLDSELDVAVRSFMMEEDEDNSEEDQFLDFNSIEGWDKVVQLMELLVNIKSLSISTHDAEQIVQAFAKMSPYDKKPIAYGRLIHSPKGRFGRSKNQGGHVGVDAMKRCFVSAGSPSMPPSKSRVVEAICVHLFNTIIYPQKTPSYVSRFSLILQRYHLIKMAVSQNPIIMEKPGLVLFQMNETTLSKWYKNNARIEEVKLLLQGTAIRDPNLCSRSSLPLAKELAEHSIPPLIPAIFEEPIDTTGLASVRRRLQLTPTQTAPLLEDEFVVAVYEAAEDIKEPLLQTKIPRTTEWRKRKQEEKEDKAKPKKPRKAYSYSKCNLPMTSEGHSQFKGKRFCLASDGKTKEEWLIEMKGLSSA</sequence>
<accession>A0A8J2WJM9</accession>
<feature type="region of interest" description="Disordered" evidence="1">
    <location>
        <begin position="491"/>
        <end position="521"/>
    </location>
</feature>
<dbReference type="Proteomes" id="UP000789390">
    <property type="component" value="Unassembled WGS sequence"/>
</dbReference>
<feature type="compositionally biased region" description="Basic and acidic residues" evidence="1">
    <location>
        <begin position="491"/>
        <end position="507"/>
    </location>
</feature>
<reference evidence="2" key="1">
    <citation type="submission" date="2021-11" db="EMBL/GenBank/DDBJ databases">
        <authorList>
            <person name="Schell T."/>
        </authorList>
    </citation>
    <scope>NUCLEOTIDE SEQUENCE</scope>
    <source>
        <strain evidence="2">M5</strain>
    </source>
</reference>
<comment type="caution">
    <text evidence="2">The sequence shown here is derived from an EMBL/GenBank/DDBJ whole genome shotgun (WGS) entry which is preliminary data.</text>
</comment>
<dbReference type="PANTHER" id="PTHR47773">
    <property type="entry name" value="SI:DKEY-9I5.2-RELATED"/>
    <property type="match status" value="1"/>
</dbReference>
<evidence type="ECO:0000313" key="2">
    <source>
        <dbReference type="EMBL" id="CAH0104798.1"/>
    </source>
</evidence>
<dbReference type="AlphaFoldDB" id="A0A8J2WJM9"/>
<dbReference type="EMBL" id="CAKKLH010000157">
    <property type="protein sequence ID" value="CAH0104798.1"/>
    <property type="molecule type" value="Genomic_DNA"/>
</dbReference>
<dbReference type="PANTHER" id="PTHR47773:SF1">
    <property type="entry name" value="C2H2-TYPE DOMAIN-CONTAINING PROTEIN"/>
    <property type="match status" value="1"/>
</dbReference>
<dbReference type="OrthoDB" id="8942218at2759"/>
<evidence type="ECO:0000313" key="3">
    <source>
        <dbReference type="Proteomes" id="UP000789390"/>
    </source>
</evidence>
<name>A0A8J2WJM9_9CRUS</name>
<protein>
    <submittedName>
        <fullName evidence="2">Uncharacterized protein</fullName>
    </submittedName>
</protein>
<organism evidence="2 3">
    <name type="scientific">Daphnia galeata</name>
    <dbReference type="NCBI Taxonomy" id="27404"/>
    <lineage>
        <taxon>Eukaryota</taxon>
        <taxon>Metazoa</taxon>
        <taxon>Ecdysozoa</taxon>
        <taxon>Arthropoda</taxon>
        <taxon>Crustacea</taxon>
        <taxon>Branchiopoda</taxon>
        <taxon>Diplostraca</taxon>
        <taxon>Cladocera</taxon>
        <taxon>Anomopoda</taxon>
        <taxon>Daphniidae</taxon>
        <taxon>Daphnia</taxon>
    </lineage>
</organism>